<accession>A0A1I7STZ3</accession>
<dbReference type="PANTHER" id="PTHR24248:SF174">
    <property type="entry name" value="TYRAMINE_OCTOPAMINE RECEPTOR"/>
    <property type="match status" value="1"/>
</dbReference>
<dbReference type="Proteomes" id="UP000659654">
    <property type="component" value="Unassembled WGS sequence"/>
</dbReference>
<keyword evidence="4 12" id="KW-1133">Transmembrane helix</keyword>
<dbReference type="InterPro" id="IPR017452">
    <property type="entry name" value="GPCR_Rhodpsn_7TM"/>
</dbReference>
<dbReference type="PROSITE" id="PS50262">
    <property type="entry name" value="G_PROTEIN_RECEP_F1_2"/>
    <property type="match status" value="1"/>
</dbReference>
<dbReference type="PROSITE" id="PS00237">
    <property type="entry name" value="G_PROTEIN_RECEP_F1_1"/>
    <property type="match status" value="1"/>
</dbReference>
<evidence type="ECO:0000313" key="16">
    <source>
        <dbReference type="Proteomes" id="UP000095284"/>
    </source>
</evidence>
<evidence type="ECO:0000313" key="18">
    <source>
        <dbReference type="WBParaSite" id="BXY_1651300.1"/>
    </source>
</evidence>
<evidence type="ECO:0000256" key="10">
    <source>
        <dbReference type="RuleBase" id="RU000688"/>
    </source>
</evidence>
<evidence type="ECO:0000256" key="12">
    <source>
        <dbReference type="SAM" id="Phobius"/>
    </source>
</evidence>
<evidence type="ECO:0000256" key="9">
    <source>
        <dbReference type="ARBA" id="ARBA00023224"/>
    </source>
</evidence>
<dbReference type="PRINTS" id="PR00237">
    <property type="entry name" value="GPCRRHODOPSN"/>
</dbReference>
<keyword evidence="8" id="KW-0325">Glycoprotein</keyword>
<evidence type="ECO:0000256" key="1">
    <source>
        <dbReference type="ARBA" id="ARBA00004651"/>
    </source>
</evidence>
<dbReference type="GO" id="GO:0004930">
    <property type="term" value="F:G protein-coupled receptor activity"/>
    <property type="evidence" value="ECO:0007669"/>
    <property type="project" value="UniProtKB-KW"/>
</dbReference>
<dbReference type="FunFam" id="1.20.1070.10:FF:000420">
    <property type="entry name" value="OCTopamine Receptor (GPCR)"/>
    <property type="match status" value="1"/>
</dbReference>
<dbReference type="EMBL" id="CAJFDI010000003">
    <property type="protein sequence ID" value="CAD5221104.1"/>
    <property type="molecule type" value="Genomic_DNA"/>
</dbReference>
<dbReference type="GO" id="GO:0005886">
    <property type="term" value="C:plasma membrane"/>
    <property type="evidence" value="ECO:0007669"/>
    <property type="project" value="UniProtKB-SubCell"/>
</dbReference>
<dbReference type="CDD" id="cd15059">
    <property type="entry name" value="7tmA_alpha2_AR"/>
    <property type="match status" value="1"/>
</dbReference>
<evidence type="ECO:0000259" key="13">
    <source>
        <dbReference type="PROSITE" id="PS50262"/>
    </source>
</evidence>
<evidence type="ECO:0000256" key="4">
    <source>
        <dbReference type="ARBA" id="ARBA00022989"/>
    </source>
</evidence>
<keyword evidence="5 10" id="KW-0297">G-protein coupled receptor</keyword>
<comment type="similarity">
    <text evidence="10">Belongs to the G-protein coupled receptor 1 family.</text>
</comment>
<feature type="compositionally biased region" description="Polar residues" evidence="11">
    <location>
        <begin position="246"/>
        <end position="264"/>
    </location>
</feature>
<reference evidence="18" key="1">
    <citation type="submission" date="2016-11" db="UniProtKB">
        <authorList>
            <consortium name="WormBaseParasite"/>
        </authorList>
    </citation>
    <scope>IDENTIFICATION</scope>
</reference>
<keyword evidence="9 10" id="KW-0807">Transducer</keyword>
<evidence type="ECO:0000256" key="6">
    <source>
        <dbReference type="ARBA" id="ARBA00023136"/>
    </source>
</evidence>
<keyword evidence="17" id="KW-1185">Reference proteome</keyword>
<dbReference type="InterPro" id="IPR000276">
    <property type="entry name" value="GPCR_Rhodpsn"/>
</dbReference>
<dbReference type="SMR" id="A0A1I7STZ3"/>
<evidence type="ECO:0000313" key="14">
    <source>
        <dbReference type="EMBL" id="CAD5221104.1"/>
    </source>
</evidence>
<dbReference type="eggNOG" id="KOG3656">
    <property type="taxonomic scope" value="Eukaryota"/>
</dbReference>
<feature type="transmembrane region" description="Helical" evidence="12">
    <location>
        <begin position="150"/>
        <end position="170"/>
    </location>
</feature>
<keyword evidence="3 10" id="KW-0812">Transmembrane</keyword>
<organism evidence="16 18">
    <name type="scientific">Bursaphelenchus xylophilus</name>
    <name type="common">Pinewood nematode worm</name>
    <name type="synonym">Aphelenchoides xylophilus</name>
    <dbReference type="NCBI Taxonomy" id="6326"/>
    <lineage>
        <taxon>Eukaryota</taxon>
        <taxon>Metazoa</taxon>
        <taxon>Ecdysozoa</taxon>
        <taxon>Nematoda</taxon>
        <taxon>Chromadorea</taxon>
        <taxon>Rhabditida</taxon>
        <taxon>Tylenchina</taxon>
        <taxon>Tylenchomorpha</taxon>
        <taxon>Aphelenchoidea</taxon>
        <taxon>Aphelenchoididae</taxon>
        <taxon>Bursaphelenchus</taxon>
    </lineage>
</organism>
<dbReference type="WBParaSite" id="BXY_1651300.1">
    <property type="protein sequence ID" value="BXY_1651300.1"/>
    <property type="gene ID" value="BXY_1651300"/>
</dbReference>
<protein>
    <submittedName>
        <fullName evidence="14">(pine wood nematode) hypothetical protein</fullName>
    </submittedName>
    <submittedName>
        <fullName evidence="18">G_PROTEIN_RECEP_F1_2 domain-containing protein</fullName>
    </submittedName>
</protein>
<sequence>MNNNISSLGSLAPFLNASCDSPWPSCLSLSTAFVTIAFMLIVMLVIVCGNLLVVLTVNNDHKLRSQRQNWLIVSLAVADLLVGLLVMPLTMTYEIIGVWVLGDILCELYLALDVLFVTASILHICIISLDRYWSVTQPLTYPSKRTPARMAIMIGVAWLVSLLICLPPILGWRPIREPGKCTVSSEVGYVIYSACGSFYIPVIILIIVYWRIYTITKHHSRQRLKETQRTDQTLCQLAAATHAHVTSGSNGNSAVFTPPSNGNKVGSPPELMNGYGKTRGKWVAMSLEKMEETCESKKSTEKRRRLLKIKERQATLLLGLILTAFIASWLPFFVMYVLAAFGFSAPELVFKFFFWLGYCNSGINPVIYTVFNREFKRALFRQLRKHQRYLFAVRETVF</sequence>
<evidence type="ECO:0000256" key="11">
    <source>
        <dbReference type="SAM" id="MobiDB-lite"/>
    </source>
</evidence>
<dbReference type="Proteomes" id="UP000095284">
    <property type="component" value="Unplaced"/>
</dbReference>
<evidence type="ECO:0000256" key="8">
    <source>
        <dbReference type="ARBA" id="ARBA00023180"/>
    </source>
</evidence>
<reference evidence="15" key="2">
    <citation type="submission" date="2020-08" db="EMBL/GenBank/DDBJ databases">
        <authorList>
            <person name="Kikuchi T."/>
        </authorList>
    </citation>
    <scope>NUCLEOTIDE SEQUENCE</scope>
    <source>
        <strain evidence="14">Ka4C1</strain>
    </source>
</reference>
<proteinExistence type="inferred from homology"/>
<evidence type="ECO:0000313" key="17">
    <source>
        <dbReference type="Proteomes" id="UP000659654"/>
    </source>
</evidence>
<feature type="transmembrane region" description="Helical" evidence="12">
    <location>
        <begin position="190"/>
        <end position="213"/>
    </location>
</feature>
<feature type="transmembrane region" description="Helical" evidence="12">
    <location>
        <begin position="352"/>
        <end position="371"/>
    </location>
</feature>
<dbReference type="EMBL" id="CAJFCV020000003">
    <property type="protein sequence ID" value="CAG9107775.1"/>
    <property type="molecule type" value="Genomic_DNA"/>
</dbReference>
<feature type="transmembrane region" description="Helical" evidence="12">
    <location>
        <begin position="69"/>
        <end position="89"/>
    </location>
</feature>
<dbReference type="SUPFAM" id="SSF81321">
    <property type="entry name" value="Family A G protein-coupled receptor-like"/>
    <property type="match status" value="1"/>
</dbReference>
<dbReference type="Gene3D" id="1.20.1070.10">
    <property type="entry name" value="Rhodopsin 7-helix transmembrane proteins"/>
    <property type="match status" value="1"/>
</dbReference>
<evidence type="ECO:0000256" key="5">
    <source>
        <dbReference type="ARBA" id="ARBA00023040"/>
    </source>
</evidence>
<keyword evidence="7 10" id="KW-0675">Receptor</keyword>
<feature type="transmembrane region" description="Helical" evidence="12">
    <location>
        <begin position="29"/>
        <end position="57"/>
    </location>
</feature>
<comment type="subcellular location">
    <subcellularLocation>
        <location evidence="1">Cell membrane</location>
        <topology evidence="1">Multi-pass membrane protein</topology>
    </subcellularLocation>
</comment>
<evidence type="ECO:0000256" key="2">
    <source>
        <dbReference type="ARBA" id="ARBA00022475"/>
    </source>
</evidence>
<feature type="transmembrane region" description="Helical" evidence="12">
    <location>
        <begin position="314"/>
        <end position="340"/>
    </location>
</feature>
<dbReference type="Pfam" id="PF00001">
    <property type="entry name" value="7tm_1"/>
    <property type="match status" value="1"/>
</dbReference>
<dbReference type="Proteomes" id="UP000582659">
    <property type="component" value="Unassembled WGS sequence"/>
</dbReference>
<evidence type="ECO:0000256" key="7">
    <source>
        <dbReference type="ARBA" id="ARBA00023170"/>
    </source>
</evidence>
<dbReference type="OrthoDB" id="5951059at2759"/>
<keyword evidence="2" id="KW-1003">Cell membrane</keyword>
<feature type="region of interest" description="Disordered" evidence="11">
    <location>
        <begin position="246"/>
        <end position="270"/>
    </location>
</feature>
<feature type="transmembrane region" description="Helical" evidence="12">
    <location>
        <begin position="109"/>
        <end position="129"/>
    </location>
</feature>
<keyword evidence="6 12" id="KW-0472">Membrane</keyword>
<gene>
    <name evidence="14" type="ORF">BXYJ_LOCUS6511</name>
</gene>
<feature type="domain" description="G-protein coupled receptors family 1 profile" evidence="13">
    <location>
        <begin position="49"/>
        <end position="368"/>
    </location>
</feature>
<evidence type="ECO:0000313" key="15">
    <source>
        <dbReference type="EMBL" id="CAG9107775.1"/>
    </source>
</evidence>
<dbReference type="SMART" id="SM01381">
    <property type="entry name" value="7TM_GPCR_Srsx"/>
    <property type="match status" value="1"/>
</dbReference>
<name>A0A1I7STZ3_BURXY</name>
<dbReference type="PANTHER" id="PTHR24248">
    <property type="entry name" value="ADRENERGIC RECEPTOR-RELATED G-PROTEIN COUPLED RECEPTOR"/>
    <property type="match status" value="1"/>
</dbReference>
<dbReference type="AlphaFoldDB" id="A0A1I7STZ3"/>
<evidence type="ECO:0000256" key="3">
    <source>
        <dbReference type="ARBA" id="ARBA00022692"/>
    </source>
</evidence>